<dbReference type="GO" id="GO:0016787">
    <property type="term" value="F:hydrolase activity"/>
    <property type="evidence" value="ECO:0007669"/>
    <property type="project" value="UniProtKB-KW"/>
</dbReference>
<evidence type="ECO:0000256" key="7">
    <source>
        <dbReference type="ARBA" id="ARBA00022840"/>
    </source>
</evidence>
<dbReference type="GO" id="GO:0046872">
    <property type="term" value="F:metal ion binding"/>
    <property type="evidence" value="ECO:0007669"/>
    <property type="project" value="UniProtKB-KW"/>
</dbReference>
<evidence type="ECO:0000256" key="10">
    <source>
        <dbReference type="ARBA" id="ARBA00023242"/>
    </source>
</evidence>
<dbReference type="InterPro" id="IPR011545">
    <property type="entry name" value="DEAD/DEAH_box_helicase_dom"/>
</dbReference>
<keyword evidence="8" id="KW-0238">DNA-binding</keyword>
<feature type="region of interest" description="Disordered" evidence="14">
    <location>
        <begin position="840"/>
        <end position="865"/>
    </location>
</feature>
<keyword evidence="3" id="KW-0479">Metal-binding</keyword>
<keyword evidence="4" id="KW-0547">Nucleotide-binding</keyword>
<dbReference type="Pfam" id="PF14383">
    <property type="entry name" value="VARLMGL"/>
    <property type="match status" value="1"/>
</dbReference>
<evidence type="ECO:0000256" key="12">
    <source>
        <dbReference type="ARBA" id="ARBA00034808"/>
    </source>
</evidence>
<feature type="compositionally biased region" description="Basic and acidic residues" evidence="14">
    <location>
        <begin position="886"/>
        <end position="897"/>
    </location>
</feature>
<dbReference type="SMART" id="SM00490">
    <property type="entry name" value="HELICc"/>
    <property type="match status" value="1"/>
</dbReference>
<dbReference type="Pfam" id="PF14309">
    <property type="entry name" value="DUF4378"/>
    <property type="match status" value="1"/>
</dbReference>
<dbReference type="EnsemblPlants" id="evm.model.06.1884">
    <property type="protein sequence ID" value="cds.evm.model.06.1884"/>
    <property type="gene ID" value="evm.TU.06.1884"/>
</dbReference>
<evidence type="ECO:0000313" key="17">
    <source>
        <dbReference type="EnsemblPlants" id="cds.evm.model.06.1884"/>
    </source>
</evidence>
<feature type="domain" description="Helicase ATP-binding" evidence="15">
    <location>
        <begin position="224"/>
        <end position="400"/>
    </location>
</feature>
<evidence type="ECO:0000256" key="9">
    <source>
        <dbReference type="ARBA" id="ARBA00023235"/>
    </source>
</evidence>
<reference evidence="17" key="1">
    <citation type="submission" date="2018-11" db="EMBL/GenBank/DDBJ databases">
        <authorList>
            <person name="Grassa J C."/>
        </authorList>
    </citation>
    <scope>NUCLEOTIDE SEQUENCE [LARGE SCALE GENOMIC DNA]</scope>
</reference>
<proteinExistence type="inferred from homology"/>
<dbReference type="GO" id="GO:0005634">
    <property type="term" value="C:nucleus"/>
    <property type="evidence" value="ECO:0007669"/>
    <property type="project" value="UniProtKB-SubCell"/>
</dbReference>
<comment type="similarity">
    <text evidence="2">Belongs to the helicase family. RecQ subfamily.</text>
</comment>
<dbReference type="EC" id="5.6.2.4" evidence="12"/>
<dbReference type="InterPro" id="IPR004589">
    <property type="entry name" value="DNA_helicase_ATP-dep_RecQ"/>
</dbReference>
<comment type="catalytic activity">
    <reaction evidence="13">
        <text>ATP + H2O = ADP + phosphate + H(+)</text>
        <dbReference type="Rhea" id="RHEA:13065"/>
        <dbReference type="ChEBI" id="CHEBI:15377"/>
        <dbReference type="ChEBI" id="CHEBI:15378"/>
        <dbReference type="ChEBI" id="CHEBI:30616"/>
        <dbReference type="ChEBI" id="CHEBI:43474"/>
        <dbReference type="ChEBI" id="CHEBI:456216"/>
    </reaction>
</comment>
<dbReference type="InterPro" id="IPR032795">
    <property type="entry name" value="DUF3741-assoc"/>
</dbReference>
<dbReference type="Gramene" id="evm.model.06.1884">
    <property type="protein sequence ID" value="cds.evm.model.06.1884"/>
    <property type="gene ID" value="evm.TU.06.1884"/>
</dbReference>
<keyword evidence="10" id="KW-0539">Nucleus</keyword>
<dbReference type="CDD" id="cd18794">
    <property type="entry name" value="SF2_C_RecQ"/>
    <property type="match status" value="1"/>
</dbReference>
<dbReference type="PROSITE" id="PS51194">
    <property type="entry name" value="HELICASE_CTER"/>
    <property type="match status" value="1"/>
</dbReference>
<feature type="compositionally biased region" description="Polar residues" evidence="14">
    <location>
        <begin position="934"/>
        <end position="962"/>
    </location>
</feature>
<dbReference type="InterPro" id="IPR001650">
    <property type="entry name" value="Helicase_C-like"/>
</dbReference>
<feature type="region of interest" description="Disordered" evidence="14">
    <location>
        <begin position="886"/>
        <end position="1046"/>
    </location>
</feature>
<evidence type="ECO:0000259" key="16">
    <source>
        <dbReference type="PROSITE" id="PS51194"/>
    </source>
</evidence>
<dbReference type="GO" id="GO:0003677">
    <property type="term" value="F:DNA binding"/>
    <property type="evidence" value="ECO:0007669"/>
    <property type="project" value="UniProtKB-KW"/>
</dbReference>
<evidence type="ECO:0000256" key="5">
    <source>
        <dbReference type="ARBA" id="ARBA00022801"/>
    </source>
</evidence>
<evidence type="ECO:0000256" key="2">
    <source>
        <dbReference type="ARBA" id="ARBA00005446"/>
    </source>
</evidence>
<sequence length="1485" mass="165621">MADHDLELEKARLLSLALEFGFDQDSAKKCLDRLVQLYGEDGRDFITVEYCGDDFLVSLAESMEDSEEWDNVQDAGFETTAAMENLFEEQVVNNSKNDNVIDESPLTQKNQKFVDLGSSSDSDSNLRIRKRKGVENNPYPRSDLRSFGFGQSSGQCSSGSLDCKSGLTRGSVSTVHNEEQGLRTSKNDTEILSYESLQALDDLELANVVIFGNRSFRPLQHQACRAVMENRDCFILMPTGGGKSLCYQLPATLKEGVTIVISPLLSLIQDQIGALIHKFGIPATFLNSQQSASQAAIVLQELRQDKPSFKLLYVTPERIAGNQTFFEDLKCLHRKGQLAGFVVDEAHCVSQWGHDFRPDYRELGCLKQNFPQVPVMALTATATDPVRKDILQALRIPYALVLKRSFDRPNLKYEVVGKTKEPLKQLKQLLIDRFKNQCGIIYCLSRSECVDVSKFLNEKCNIKTVYYHAGMSPSQRVSAQKKWYQGEAHVACATIAFGMGIDKPDVRFVIHNTMSKAIESYYQESGRAGRDDLSAVCILLYQKKDFSRVVCMLRNGQGYKKDSFKRAMSQAQTMKEYCELKVYKKESMEVEKKRSKGGFLNLFDWNGKSRKKLFANNLEELPVAQGSTQEKEDEENFPKSDVYKVDVDENDASSSNKGSNDWTSASWATSDDGGGSKAPSVVARLMGLDSLPSSNVADPSSSSAQLSEVCLLKVKSAHHGKANLWNDFYSMEGGYVPKHDTFCRNPIESRPLRQHNRPIERFQTEVLPPKSAKSIPFTHHKLLSPIKNPGFIPTKNVTYIMEAAAKMIESSPMASSKSKVTSIGASSVPLRIRDLKEKMEAANKASDSENRKESGSLRFNKAQYRNKTTNGSEYVLVTRASVDSEKRTFNNSRDKGRSLSLAQQAKTNVQRREGSTSCDNKNSMKQKEHKEVKSNQLHKCQSSLHRSAQKRNSAQSSNNALRQNNQKQNSVSNKDKLTEKGSASNHSARRTRSSTGSIESTNKTVNKGAANSKTGPRKMGSATAAQRDTSSSTVKKLSQKKRSVCQDSNLEDSLADNLPISEGERSIKCNVTMDSCTNMSADNRKQSMDVISFTFNSPLKKSPGDSWSSGQVMMEKRFNSINDKDPDLYSKSFTLSSPGLNVIGADSLSVLLEQKLQELASKVQSYQSNGVREESSASCASGSQDFNLPSNTSRGGKQFQRDDTYNCNSPSVDGPMNNMNQQWQGSVRMEEPSVSSNNRAIGKRLDYQDLSPESSCEYSFESGSSADNRSNAKGNKGCSVAEVQTPSHGEIESSDSVFFSSTRNVSVNQVNRRFGFIDYDKPSNWELEYVRDIVNNAELALEDFALGHANKVISPPTLFDDLENEENFTEWNEEECCSKLGRKVLFDCVNESLELRSLQMLIGTCSRKGRLAPRKEWLAEEIHEEISVWKDMAELMVDDLVDKDMSTGIGRWLDFDNEAFEEGVEIEKGVLSCLLDELVSDLMVF</sequence>
<evidence type="ECO:0000313" key="18">
    <source>
        <dbReference type="Proteomes" id="UP000596661"/>
    </source>
</evidence>
<feature type="region of interest" description="Disordered" evidence="14">
    <location>
        <begin position="624"/>
        <end position="678"/>
    </location>
</feature>
<feature type="region of interest" description="Disordered" evidence="14">
    <location>
        <begin position="1174"/>
        <end position="1279"/>
    </location>
</feature>
<feature type="compositionally biased region" description="Polar residues" evidence="14">
    <location>
        <begin position="1174"/>
        <end position="1195"/>
    </location>
</feature>
<feature type="compositionally biased region" description="Low complexity" evidence="14">
    <location>
        <begin position="963"/>
        <end position="972"/>
    </location>
</feature>
<evidence type="ECO:0000256" key="3">
    <source>
        <dbReference type="ARBA" id="ARBA00022723"/>
    </source>
</evidence>
<dbReference type="CDD" id="cd17920">
    <property type="entry name" value="DEXHc_RecQ"/>
    <property type="match status" value="1"/>
</dbReference>
<keyword evidence="7" id="KW-0067">ATP-binding</keyword>
<dbReference type="Pfam" id="PF00271">
    <property type="entry name" value="Helicase_C"/>
    <property type="match status" value="1"/>
</dbReference>
<evidence type="ECO:0000256" key="13">
    <source>
        <dbReference type="ARBA" id="ARBA00049360"/>
    </source>
</evidence>
<dbReference type="GO" id="GO:0005524">
    <property type="term" value="F:ATP binding"/>
    <property type="evidence" value="ECO:0007669"/>
    <property type="project" value="UniProtKB-KW"/>
</dbReference>
<feature type="compositionally biased region" description="Basic and acidic residues" evidence="14">
    <location>
        <begin position="840"/>
        <end position="855"/>
    </location>
</feature>
<comment type="subcellular location">
    <subcellularLocation>
        <location evidence="1">Nucleus</location>
    </subcellularLocation>
</comment>
<feature type="compositionally biased region" description="Low complexity" evidence="14">
    <location>
        <begin position="1253"/>
        <end position="1265"/>
    </location>
</feature>
<dbReference type="GO" id="GO:0043138">
    <property type="term" value="F:3'-5' DNA helicase activity"/>
    <property type="evidence" value="ECO:0007669"/>
    <property type="project" value="UniProtKB-EC"/>
</dbReference>
<comment type="catalytic activity">
    <reaction evidence="11">
        <text>Couples ATP hydrolysis with the unwinding of duplex DNA by translocating in the 3'-5' direction.</text>
        <dbReference type="EC" id="5.6.2.4"/>
    </reaction>
</comment>
<evidence type="ECO:0000256" key="4">
    <source>
        <dbReference type="ARBA" id="ARBA00022741"/>
    </source>
</evidence>
<evidence type="ECO:0000259" key="15">
    <source>
        <dbReference type="PROSITE" id="PS51192"/>
    </source>
</evidence>
<organism evidence="17 18">
    <name type="scientific">Cannabis sativa</name>
    <name type="common">Hemp</name>
    <name type="synonym">Marijuana</name>
    <dbReference type="NCBI Taxonomy" id="3483"/>
    <lineage>
        <taxon>Eukaryota</taxon>
        <taxon>Viridiplantae</taxon>
        <taxon>Streptophyta</taxon>
        <taxon>Embryophyta</taxon>
        <taxon>Tracheophyta</taxon>
        <taxon>Spermatophyta</taxon>
        <taxon>Magnoliopsida</taxon>
        <taxon>eudicotyledons</taxon>
        <taxon>Gunneridae</taxon>
        <taxon>Pentapetalae</taxon>
        <taxon>rosids</taxon>
        <taxon>fabids</taxon>
        <taxon>Rosales</taxon>
        <taxon>Cannabaceae</taxon>
        <taxon>Cannabis</taxon>
    </lineage>
</organism>
<name>A0A803PWA7_CANSA</name>
<reference evidence="17" key="2">
    <citation type="submission" date="2021-03" db="UniProtKB">
        <authorList>
            <consortium name="EnsemblPlants"/>
        </authorList>
    </citation>
    <scope>IDENTIFICATION</scope>
</reference>
<evidence type="ECO:0000256" key="6">
    <source>
        <dbReference type="ARBA" id="ARBA00022806"/>
    </source>
</evidence>
<accession>A0A803PWA7</accession>
<keyword evidence="6" id="KW-0347">Helicase</keyword>
<keyword evidence="5" id="KW-0378">Hydrolase</keyword>
<dbReference type="Pfam" id="PF00270">
    <property type="entry name" value="DEAD"/>
    <property type="match status" value="1"/>
</dbReference>
<dbReference type="FunFam" id="3.40.50.300:FF:000444">
    <property type="entry name" value="ATP-dependent DNA helicase"/>
    <property type="match status" value="1"/>
</dbReference>
<dbReference type="InterPro" id="IPR027417">
    <property type="entry name" value="P-loop_NTPase"/>
</dbReference>
<dbReference type="SMART" id="SM00487">
    <property type="entry name" value="DEXDc"/>
    <property type="match status" value="1"/>
</dbReference>
<dbReference type="SUPFAM" id="SSF52540">
    <property type="entry name" value="P-loop containing nucleoside triphosphate hydrolases"/>
    <property type="match status" value="1"/>
</dbReference>
<dbReference type="InterPro" id="IPR014001">
    <property type="entry name" value="Helicase_ATP-bd"/>
</dbReference>
<feature type="compositionally biased region" description="Polar residues" evidence="14">
    <location>
        <begin position="652"/>
        <end position="669"/>
    </location>
</feature>
<feature type="compositionally biased region" description="Polar residues" evidence="14">
    <location>
        <begin position="1023"/>
        <end position="1036"/>
    </location>
</feature>
<dbReference type="EMBL" id="UZAU01000619">
    <property type="status" value="NOT_ANNOTATED_CDS"/>
    <property type="molecule type" value="Genomic_DNA"/>
</dbReference>
<feature type="compositionally biased region" description="Polar residues" evidence="14">
    <location>
        <begin position="993"/>
        <end position="1014"/>
    </location>
</feature>
<feature type="compositionally biased region" description="Polar residues" evidence="14">
    <location>
        <begin position="1205"/>
        <end position="1225"/>
    </location>
</feature>
<feature type="region of interest" description="Disordered" evidence="14">
    <location>
        <begin position="114"/>
        <end position="146"/>
    </location>
</feature>
<protein>
    <recommendedName>
        <fullName evidence="12">DNA 3'-5' helicase</fullName>
        <ecNumber evidence="12">5.6.2.4</ecNumber>
    </recommendedName>
</protein>
<dbReference type="PANTHER" id="PTHR21726:SF57">
    <property type="entry name" value="SERINE-RICH ADHESIN FOR PLATELETS-LIKE PROTEIN"/>
    <property type="match status" value="1"/>
</dbReference>
<evidence type="ECO:0000256" key="11">
    <source>
        <dbReference type="ARBA" id="ARBA00034617"/>
    </source>
</evidence>
<keyword evidence="9" id="KW-0413">Isomerase</keyword>
<dbReference type="GO" id="GO:0006310">
    <property type="term" value="P:DNA recombination"/>
    <property type="evidence" value="ECO:0007669"/>
    <property type="project" value="InterPro"/>
</dbReference>
<dbReference type="PROSITE" id="PS51192">
    <property type="entry name" value="HELICASE_ATP_BIND_1"/>
    <property type="match status" value="1"/>
</dbReference>
<evidence type="ECO:0000256" key="1">
    <source>
        <dbReference type="ARBA" id="ARBA00004123"/>
    </source>
</evidence>
<dbReference type="Gene3D" id="3.40.50.300">
    <property type="entry name" value="P-loop containing nucleotide triphosphate hydrolases"/>
    <property type="match status" value="2"/>
</dbReference>
<dbReference type="NCBIfam" id="TIGR00614">
    <property type="entry name" value="recQ_fam"/>
    <property type="match status" value="1"/>
</dbReference>
<feature type="compositionally biased region" description="Basic and acidic residues" evidence="14">
    <location>
        <begin position="636"/>
        <end position="647"/>
    </location>
</feature>
<evidence type="ECO:0000256" key="14">
    <source>
        <dbReference type="SAM" id="MobiDB-lite"/>
    </source>
</evidence>
<evidence type="ECO:0000256" key="8">
    <source>
        <dbReference type="ARBA" id="ARBA00023125"/>
    </source>
</evidence>
<dbReference type="PANTHER" id="PTHR21726">
    <property type="entry name" value="PHOSPHATIDYLINOSITOL N-ACETYLGLUCOSAMINYLTRANSFERASE SUBUNIT P DOWN SYNDROME CRITICAL REGION PROTEIN 5 -RELATED"/>
    <property type="match status" value="1"/>
</dbReference>
<dbReference type="Proteomes" id="UP000596661">
    <property type="component" value="Chromosome 6"/>
</dbReference>
<keyword evidence="18" id="KW-1185">Reference proteome</keyword>
<feature type="domain" description="Helicase C-terminal" evidence="16">
    <location>
        <begin position="425"/>
        <end position="572"/>
    </location>
</feature>
<dbReference type="InterPro" id="IPR025486">
    <property type="entry name" value="DUF4378"/>
</dbReference>